<evidence type="ECO:0000256" key="1">
    <source>
        <dbReference type="SAM" id="MobiDB-lite"/>
    </source>
</evidence>
<name>N6WED2_9ACTO</name>
<comment type="caution">
    <text evidence="2">The sequence shown here is derived from an EMBL/GenBank/DDBJ whole genome shotgun (WGS) entry which is preliminary data.</text>
</comment>
<evidence type="ECO:0000313" key="3">
    <source>
        <dbReference type="Proteomes" id="UP000013015"/>
    </source>
</evidence>
<feature type="region of interest" description="Disordered" evidence="1">
    <location>
        <begin position="44"/>
        <end position="138"/>
    </location>
</feature>
<proteinExistence type="predicted"/>
<keyword evidence="3" id="KW-1185">Reference proteome</keyword>
<dbReference type="HOGENOM" id="CLU_1850850_0_0_11"/>
<dbReference type="AlphaFoldDB" id="N6WED2"/>
<dbReference type="STRING" id="888050.HMPREF9004_0658"/>
<accession>N6WED2</accession>
<evidence type="ECO:0000313" key="2">
    <source>
        <dbReference type="EMBL" id="ENO18609.1"/>
    </source>
</evidence>
<dbReference type="Proteomes" id="UP000013015">
    <property type="component" value="Unassembled WGS sequence"/>
</dbReference>
<dbReference type="EMBL" id="AQHZ01000010">
    <property type="protein sequence ID" value="ENO18609.1"/>
    <property type="molecule type" value="Genomic_DNA"/>
</dbReference>
<feature type="compositionally biased region" description="Low complexity" evidence="1">
    <location>
        <begin position="103"/>
        <end position="121"/>
    </location>
</feature>
<organism evidence="2 3">
    <name type="scientific">Schaalia cardiffensis F0333</name>
    <dbReference type="NCBI Taxonomy" id="888050"/>
    <lineage>
        <taxon>Bacteria</taxon>
        <taxon>Bacillati</taxon>
        <taxon>Actinomycetota</taxon>
        <taxon>Actinomycetes</taxon>
        <taxon>Actinomycetales</taxon>
        <taxon>Actinomycetaceae</taxon>
        <taxon>Schaalia</taxon>
    </lineage>
</organism>
<protein>
    <submittedName>
        <fullName evidence="2">Uncharacterized protein</fullName>
    </submittedName>
</protein>
<reference evidence="2 3" key="1">
    <citation type="submission" date="2013-03" db="EMBL/GenBank/DDBJ databases">
        <title>Reference genome for the Human Microbiome Project.</title>
        <authorList>
            <person name="Aqrawi P."/>
            <person name="Ayvaz T."/>
            <person name="Bess C."/>
            <person name="Blankenburg K."/>
            <person name="Coyle M."/>
            <person name="Deng J."/>
            <person name="Forbes L."/>
            <person name="Fowler G."/>
            <person name="Francisco L."/>
            <person name="Fu Q."/>
            <person name="Gibbs R."/>
            <person name="Gross S."/>
            <person name="Gubbala S."/>
            <person name="Hale W."/>
            <person name="Hemphill L."/>
            <person name="Highlander S."/>
            <person name="Hirani K."/>
            <person name="Jackson L."/>
            <person name="Jakkamsetti A."/>
            <person name="Javaid M."/>
            <person name="Jayaseelan J.C."/>
            <person name="Jiang H."/>
            <person name="Joshi V."/>
            <person name="Korchina V."/>
            <person name="Kovar C."/>
            <person name="Lara F."/>
            <person name="Lee S."/>
            <person name="Liu Y."/>
            <person name="Mata R."/>
            <person name="Mathew T."/>
            <person name="Munidasa M."/>
            <person name="Muzny D."/>
            <person name="Nazareth L."/>
            <person name="Ngo R."/>
            <person name="Nguyen L."/>
            <person name="Nguyen N."/>
            <person name="Okwuonu G."/>
            <person name="Ongeri F."/>
            <person name="Palculict T."/>
            <person name="Patil S."/>
            <person name="Petrosino J."/>
            <person name="Pham C."/>
            <person name="Pham P."/>
            <person name="Pu L.-L."/>
            <person name="Qin X."/>
            <person name="Qu J."/>
            <person name="Reid J."/>
            <person name="Ross M."/>
            <person name="Ruth R."/>
            <person name="Saada N."/>
            <person name="San Lucas F."/>
            <person name="Santibanez J."/>
            <person name="Shang Y."/>
            <person name="Simmons D."/>
            <person name="Song X.-Z."/>
            <person name="Tang L.-Y."/>
            <person name="Thornton R."/>
            <person name="Warren J."/>
            <person name="Weissenberger G."/>
            <person name="Wilczek-Boney K."/>
            <person name="Worley K."/>
            <person name="Youmans B."/>
            <person name="Zhang J."/>
            <person name="Zhang L."/>
            <person name="Zhao Z."/>
            <person name="Zhou C."/>
            <person name="Zhu D."/>
            <person name="Zhu Y."/>
        </authorList>
    </citation>
    <scope>NUCLEOTIDE SEQUENCE [LARGE SCALE GENOMIC DNA]</scope>
    <source>
        <strain evidence="2 3">F0333</strain>
    </source>
</reference>
<gene>
    <name evidence="2" type="ORF">HMPREF9004_0658</name>
</gene>
<sequence>MALRYAGCCASSRCNAYANSRSFVHDCKYSARCTCTGCYPRQVPHPHQLPLEPSPYNLGTSAPVLAPDTSNTPGATPTPDAHPRQPPPESSPSNLATSAPLLTPGGSNTPSSTPTSDNASSLEDHANSPGAPIDGEGR</sequence>